<dbReference type="Proteomes" id="UP001341840">
    <property type="component" value="Unassembled WGS sequence"/>
</dbReference>
<sequence length="171" mass="18120">MRTSIELPPPNPAPASFFSFVDAMDSKSKVEKCVGYSCDLELEGPPHSARILGWSSSLSLPMNSSSSSSSSSHNASSTLSGSLICTPLGTFYGLLAIVVSSSPKVRLFPKSHPSLSSSCRSPTKEGMQYKVESPAQSGQQELNLKSPYVNGCRDRVGSVELATTSSNFAYS</sequence>
<name>A0ABU6Z547_9FABA</name>
<feature type="region of interest" description="Disordered" evidence="1">
    <location>
        <begin position="108"/>
        <end position="146"/>
    </location>
</feature>
<keyword evidence="3" id="KW-1185">Reference proteome</keyword>
<feature type="compositionally biased region" description="Low complexity" evidence="1">
    <location>
        <begin position="110"/>
        <end position="121"/>
    </location>
</feature>
<evidence type="ECO:0000256" key="1">
    <source>
        <dbReference type="SAM" id="MobiDB-lite"/>
    </source>
</evidence>
<accession>A0ABU6Z547</accession>
<reference evidence="2 3" key="1">
    <citation type="journal article" date="2023" name="Plants (Basel)">
        <title>Bridging the Gap: Combining Genomics and Transcriptomics Approaches to Understand Stylosanthes scabra, an Orphan Legume from the Brazilian Caatinga.</title>
        <authorList>
            <person name="Ferreira-Neto J.R.C."/>
            <person name="da Silva M.D."/>
            <person name="Binneck E."/>
            <person name="de Melo N.F."/>
            <person name="da Silva R.H."/>
            <person name="de Melo A.L.T.M."/>
            <person name="Pandolfi V."/>
            <person name="Bustamante F.O."/>
            <person name="Brasileiro-Vidal A.C."/>
            <person name="Benko-Iseppon A.M."/>
        </authorList>
    </citation>
    <scope>NUCLEOTIDE SEQUENCE [LARGE SCALE GENOMIC DNA]</scope>
    <source>
        <tissue evidence="2">Leaves</tissue>
    </source>
</reference>
<feature type="compositionally biased region" description="Polar residues" evidence="1">
    <location>
        <begin position="134"/>
        <end position="143"/>
    </location>
</feature>
<comment type="caution">
    <text evidence="2">The sequence shown here is derived from an EMBL/GenBank/DDBJ whole genome shotgun (WGS) entry which is preliminary data.</text>
</comment>
<protein>
    <submittedName>
        <fullName evidence="2">Uncharacterized protein</fullName>
    </submittedName>
</protein>
<gene>
    <name evidence="2" type="ORF">PIB30_007006</name>
</gene>
<evidence type="ECO:0000313" key="2">
    <source>
        <dbReference type="EMBL" id="MED6216363.1"/>
    </source>
</evidence>
<evidence type="ECO:0000313" key="3">
    <source>
        <dbReference type="Proteomes" id="UP001341840"/>
    </source>
</evidence>
<organism evidence="2 3">
    <name type="scientific">Stylosanthes scabra</name>
    <dbReference type="NCBI Taxonomy" id="79078"/>
    <lineage>
        <taxon>Eukaryota</taxon>
        <taxon>Viridiplantae</taxon>
        <taxon>Streptophyta</taxon>
        <taxon>Embryophyta</taxon>
        <taxon>Tracheophyta</taxon>
        <taxon>Spermatophyta</taxon>
        <taxon>Magnoliopsida</taxon>
        <taxon>eudicotyledons</taxon>
        <taxon>Gunneridae</taxon>
        <taxon>Pentapetalae</taxon>
        <taxon>rosids</taxon>
        <taxon>fabids</taxon>
        <taxon>Fabales</taxon>
        <taxon>Fabaceae</taxon>
        <taxon>Papilionoideae</taxon>
        <taxon>50 kb inversion clade</taxon>
        <taxon>dalbergioids sensu lato</taxon>
        <taxon>Dalbergieae</taxon>
        <taxon>Pterocarpus clade</taxon>
        <taxon>Stylosanthes</taxon>
    </lineage>
</organism>
<proteinExistence type="predicted"/>
<dbReference type="EMBL" id="JASCZI010271875">
    <property type="protein sequence ID" value="MED6216363.1"/>
    <property type="molecule type" value="Genomic_DNA"/>
</dbReference>